<protein>
    <submittedName>
        <fullName evidence="4">Thiopurine S-methyltransferase</fullName>
    </submittedName>
</protein>
<name>A0A8E0VF90_9TREM</name>
<dbReference type="GO" id="GO:0008119">
    <property type="term" value="F:thiopurine S-methyltransferase activity"/>
    <property type="evidence" value="ECO:0007669"/>
    <property type="project" value="TreeGrafter"/>
</dbReference>
<evidence type="ECO:0000313" key="5">
    <source>
        <dbReference type="Proteomes" id="UP000728185"/>
    </source>
</evidence>
<dbReference type="AlphaFoldDB" id="A0A8E0VF90"/>
<accession>A0A8E0VF90</accession>
<dbReference type="Gene3D" id="3.40.50.150">
    <property type="entry name" value="Vaccinia Virus protein VP39"/>
    <property type="match status" value="1"/>
</dbReference>
<dbReference type="InterPro" id="IPR029063">
    <property type="entry name" value="SAM-dependent_MTases_sf"/>
</dbReference>
<gene>
    <name evidence="4" type="ORF">FBUS_00388</name>
</gene>
<evidence type="ECO:0000313" key="4">
    <source>
        <dbReference type="EMBL" id="KAA0190340.1"/>
    </source>
</evidence>
<dbReference type="Pfam" id="PF05724">
    <property type="entry name" value="TPMT"/>
    <property type="match status" value="1"/>
</dbReference>
<evidence type="ECO:0000256" key="1">
    <source>
        <dbReference type="ARBA" id="ARBA00022603"/>
    </source>
</evidence>
<keyword evidence="1" id="KW-0489">Methyltransferase</keyword>
<dbReference type="GO" id="GO:0032259">
    <property type="term" value="P:methylation"/>
    <property type="evidence" value="ECO:0007669"/>
    <property type="project" value="UniProtKB-KW"/>
</dbReference>
<comment type="caution">
    <text evidence="4">The sequence shown here is derived from an EMBL/GenBank/DDBJ whole genome shotgun (WGS) entry which is preliminary data.</text>
</comment>
<dbReference type="PROSITE" id="PS51585">
    <property type="entry name" value="SAM_MT_TPMT"/>
    <property type="match status" value="1"/>
</dbReference>
<dbReference type="Proteomes" id="UP000728185">
    <property type="component" value="Unassembled WGS sequence"/>
</dbReference>
<dbReference type="PANTHER" id="PTHR10259:SF11">
    <property type="entry name" value="THIOPURINE S-METHYLTRANSFERASE"/>
    <property type="match status" value="1"/>
</dbReference>
<dbReference type="PANTHER" id="PTHR10259">
    <property type="entry name" value="THIOPURINE S-METHYLTRANSFERASE"/>
    <property type="match status" value="1"/>
</dbReference>
<evidence type="ECO:0000256" key="2">
    <source>
        <dbReference type="ARBA" id="ARBA00022679"/>
    </source>
</evidence>
<evidence type="ECO:0000256" key="3">
    <source>
        <dbReference type="ARBA" id="ARBA00022691"/>
    </source>
</evidence>
<dbReference type="OrthoDB" id="276151at2759"/>
<organism evidence="4 5">
    <name type="scientific">Fasciolopsis buskii</name>
    <dbReference type="NCBI Taxonomy" id="27845"/>
    <lineage>
        <taxon>Eukaryota</taxon>
        <taxon>Metazoa</taxon>
        <taxon>Spiralia</taxon>
        <taxon>Lophotrochozoa</taxon>
        <taxon>Platyhelminthes</taxon>
        <taxon>Trematoda</taxon>
        <taxon>Digenea</taxon>
        <taxon>Plagiorchiida</taxon>
        <taxon>Echinostomata</taxon>
        <taxon>Echinostomatoidea</taxon>
        <taxon>Fasciolidae</taxon>
        <taxon>Fasciolopsis</taxon>
    </lineage>
</organism>
<keyword evidence="2" id="KW-0808">Transferase</keyword>
<sequence>MSLSFAFLLYRRLVKYWDEFCPPDFRFHRVFVPLCGKSVDLGWMSTSKKCTVVGCDLAEVAVIEFVREHADLSFRKSTVKFPNGEDVVMYHTLDNNLRIYVCDLFSMESAPEDPFNLIWDRGSFVAISPSLRTRYVALMSKLSTPDVRWLQETLNYPPGLHRGPPCSISSDEFSALYGKLLELLSFRVGEQKNRFTAYWKYPSFNNMVDKCIFCEIPRAVS</sequence>
<dbReference type="EMBL" id="LUCM01007173">
    <property type="protein sequence ID" value="KAA0190340.1"/>
    <property type="molecule type" value="Genomic_DNA"/>
</dbReference>
<reference evidence="4" key="1">
    <citation type="submission" date="2019-05" db="EMBL/GenBank/DDBJ databases">
        <title>Annotation for the trematode Fasciolopsis buski.</title>
        <authorList>
            <person name="Choi Y.-J."/>
        </authorList>
    </citation>
    <scope>NUCLEOTIDE SEQUENCE</scope>
    <source>
        <strain evidence="4">HT</strain>
        <tissue evidence="4">Whole worm</tissue>
    </source>
</reference>
<keyword evidence="5" id="KW-1185">Reference proteome</keyword>
<proteinExistence type="predicted"/>
<dbReference type="InterPro" id="IPR008854">
    <property type="entry name" value="TPMT"/>
</dbReference>
<keyword evidence="3" id="KW-0949">S-adenosyl-L-methionine</keyword>
<dbReference type="SUPFAM" id="SSF53335">
    <property type="entry name" value="S-adenosyl-L-methionine-dependent methyltransferases"/>
    <property type="match status" value="1"/>
</dbReference>